<sequence length="148" mass="16641">MIKTKMAERLKSNQMSDTFTNAIFLTLSGGFQDAYTYLCRGKVFANAQTGNIVLMSTHFFEGEFGLILHYLIPVISFIFGICVAEIQHIFFKNYKKIHWRQIVLAFEIVILLAVGFIPINLNILANALVSFVAAMQVQNIPQSCAENA</sequence>
<evidence type="ECO:0000256" key="1">
    <source>
        <dbReference type="SAM" id="Phobius"/>
    </source>
</evidence>
<dbReference type="EMBL" id="AJWZ01007765">
    <property type="protein sequence ID" value="EKC55995.1"/>
    <property type="molecule type" value="Genomic_DNA"/>
</dbReference>
<accession>K1SQ76</accession>
<proteinExistence type="predicted"/>
<organism evidence="2">
    <name type="scientific">human gut metagenome</name>
    <dbReference type="NCBI Taxonomy" id="408170"/>
    <lineage>
        <taxon>unclassified sequences</taxon>
        <taxon>metagenomes</taxon>
        <taxon>organismal metagenomes</taxon>
    </lineage>
</organism>
<reference evidence="2" key="1">
    <citation type="journal article" date="2013" name="Environ. Microbiol.">
        <title>Microbiota from the distal guts of lean and obese adolescents exhibit partial functional redundancy besides clear differences in community structure.</title>
        <authorList>
            <person name="Ferrer M."/>
            <person name="Ruiz A."/>
            <person name="Lanza F."/>
            <person name="Haange S.B."/>
            <person name="Oberbach A."/>
            <person name="Till H."/>
            <person name="Bargiela R."/>
            <person name="Campoy C."/>
            <person name="Segura M.T."/>
            <person name="Richter M."/>
            <person name="von Bergen M."/>
            <person name="Seifert J."/>
            <person name="Suarez A."/>
        </authorList>
    </citation>
    <scope>NUCLEOTIDE SEQUENCE</scope>
</reference>
<keyword evidence="1" id="KW-0812">Transmembrane</keyword>
<dbReference type="Pfam" id="PF06912">
    <property type="entry name" value="DUF1275"/>
    <property type="match status" value="1"/>
</dbReference>
<dbReference type="PANTHER" id="PTHR37314:SF4">
    <property type="entry name" value="UPF0700 TRANSMEMBRANE PROTEIN YOAK"/>
    <property type="match status" value="1"/>
</dbReference>
<evidence type="ECO:0000313" key="2">
    <source>
        <dbReference type="EMBL" id="EKC55995.1"/>
    </source>
</evidence>
<dbReference type="AlphaFoldDB" id="K1SQ76"/>
<gene>
    <name evidence="2" type="ORF">OBE_11289</name>
</gene>
<dbReference type="InterPro" id="IPR010699">
    <property type="entry name" value="DUF1275"/>
</dbReference>
<comment type="caution">
    <text evidence="2">The sequence shown here is derived from an EMBL/GenBank/DDBJ whole genome shotgun (WGS) entry which is preliminary data.</text>
</comment>
<name>K1SQ76_9ZZZZ</name>
<keyword evidence="1" id="KW-1133">Transmembrane helix</keyword>
<feature type="transmembrane region" description="Helical" evidence="1">
    <location>
        <begin position="67"/>
        <end position="90"/>
    </location>
</feature>
<protein>
    <submittedName>
        <fullName evidence="2">Membrane protein containing DUF1275</fullName>
    </submittedName>
</protein>
<keyword evidence="1" id="KW-0472">Membrane</keyword>
<feature type="transmembrane region" description="Helical" evidence="1">
    <location>
        <begin position="102"/>
        <end position="125"/>
    </location>
</feature>
<dbReference type="PANTHER" id="PTHR37314">
    <property type="entry name" value="SLR0142 PROTEIN"/>
    <property type="match status" value="1"/>
</dbReference>